<dbReference type="InterPro" id="IPR009057">
    <property type="entry name" value="Homeodomain-like_sf"/>
</dbReference>
<dbReference type="Pfam" id="PF01527">
    <property type="entry name" value="HTH_Tnp_1"/>
    <property type="match status" value="1"/>
</dbReference>
<reference evidence="2 3" key="1">
    <citation type="submission" date="2020-12" db="EMBL/GenBank/DDBJ databases">
        <title>FDA dAtabase for Regulatory Grade micrObial Sequences (FDA-ARGOS): Supporting development and validation of Infectious Disease Dx tests.</title>
        <authorList>
            <person name="Nelson B."/>
            <person name="Plummer A."/>
            <person name="Tallon L."/>
            <person name="Sadzewicz L."/>
            <person name="Zhao X."/>
            <person name="Boylan J."/>
            <person name="Ott S."/>
            <person name="Bowen H."/>
            <person name="Vavikolanu K."/>
            <person name="Mehta A."/>
            <person name="Aluvathingal J."/>
            <person name="Nadendla S."/>
            <person name="Myers T."/>
            <person name="Yan Y."/>
            <person name="Sichtig H."/>
        </authorList>
    </citation>
    <scope>NUCLEOTIDE SEQUENCE [LARGE SCALE GENOMIC DNA]</scope>
    <source>
        <strain evidence="2 3">FDAARGOS_899</strain>
    </source>
</reference>
<dbReference type="PANTHER" id="PTHR37936">
    <property type="entry name" value="TRANSPOSASE INSC FOR INSERTION ELEMENT IS2A-RELATED"/>
    <property type="match status" value="1"/>
</dbReference>
<organism evidence="2 3">
    <name type="scientific">Burkholderia humptydooensis</name>
    <dbReference type="NCBI Taxonomy" id="430531"/>
    <lineage>
        <taxon>Bacteria</taxon>
        <taxon>Pseudomonadati</taxon>
        <taxon>Pseudomonadota</taxon>
        <taxon>Betaproteobacteria</taxon>
        <taxon>Burkholderiales</taxon>
        <taxon>Burkholderiaceae</taxon>
        <taxon>Burkholderia</taxon>
        <taxon>pseudomallei group</taxon>
    </lineage>
</organism>
<evidence type="ECO:0000313" key="3">
    <source>
        <dbReference type="Proteomes" id="UP000594943"/>
    </source>
</evidence>
<accession>A0A7T2U986</accession>
<evidence type="ECO:0000313" key="2">
    <source>
        <dbReference type="EMBL" id="QPS47973.1"/>
    </source>
</evidence>
<accession>A0A7U4P738</accession>
<dbReference type="NCBIfam" id="NF047595">
    <property type="entry name" value="IS66_ISRel24_TnpA"/>
    <property type="match status" value="1"/>
</dbReference>
<gene>
    <name evidence="1" type="ORF">I6G56_18210</name>
    <name evidence="2" type="ORF">I6G56_26160</name>
</gene>
<sequence length="141" mass="15253">MSIIFDLMDITVTESEAKPGSRKGRPNHDPEFRRRLAAAACEPGVSVAKLARENGINANMLFTWRSRYRAQLQAESTSLIPVSVVHERPPARVAMPPEASGVSHPTPRTGTIEIRIGGVVVKVDGVVDAETLRAVLGSLRS</sequence>
<evidence type="ECO:0000313" key="1">
    <source>
        <dbReference type="EMBL" id="QPS45644.1"/>
    </source>
</evidence>
<proteinExistence type="predicted"/>
<dbReference type="GO" id="GO:0006313">
    <property type="term" value="P:DNA transposition"/>
    <property type="evidence" value="ECO:0007669"/>
    <property type="project" value="InterPro"/>
</dbReference>
<dbReference type="EMBL" id="CP065686">
    <property type="protein sequence ID" value="QPS45644.1"/>
    <property type="molecule type" value="Genomic_DNA"/>
</dbReference>
<dbReference type="AlphaFoldDB" id="A0A7U4P738"/>
<evidence type="ECO:0008006" key="4">
    <source>
        <dbReference type="Google" id="ProtNLM"/>
    </source>
</evidence>
<dbReference type="EMBL" id="CP065687">
    <property type="protein sequence ID" value="QPS47973.1"/>
    <property type="molecule type" value="Genomic_DNA"/>
</dbReference>
<dbReference type="KEGG" id="bhg:I6G56_26160"/>
<name>A0A7U4P738_9BURK</name>
<dbReference type="PANTHER" id="PTHR37936:SF3">
    <property type="entry name" value="TRANSPOSASE INSC FOR INSERTION ELEMENT IS2A-RELATED"/>
    <property type="match status" value="1"/>
</dbReference>
<dbReference type="GO" id="GO:0004803">
    <property type="term" value="F:transposase activity"/>
    <property type="evidence" value="ECO:0007669"/>
    <property type="project" value="InterPro"/>
</dbReference>
<dbReference type="KEGG" id="bhg:I6G56_18210"/>
<dbReference type="GO" id="GO:0003677">
    <property type="term" value="F:DNA binding"/>
    <property type="evidence" value="ECO:0007669"/>
    <property type="project" value="InterPro"/>
</dbReference>
<dbReference type="Proteomes" id="UP000594943">
    <property type="component" value="Chromosome 1"/>
</dbReference>
<protein>
    <recommendedName>
        <fullName evidence="4">Transposase</fullName>
    </recommendedName>
</protein>
<dbReference type="InterPro" id="IPR002514">
    <property type="entry name" value="Transposase_8"/>
</dbReference>
<dbReference type="SUPFAM" id="SSF46689">
    <property type="entry name" value="Homeodomain-like"/>
    <property type="match status" value="1"/>
</dbReference>
<dbReference type="Proteomes" id="UP000594943">
    <property type="component" value="Chromosome 2"/>
</dbReference>